<reference evidence="2 3" key="1">
    <citation type="journal article" date="2023" name="Int. J. Syst. Evol. Microbiol.">
        <title>Lactiplantibacillus brownii sp. nov., a novel psychrotolerant species isolated from sauerkraut.</title>
        <authorList>
            <person name="Heng Y.C."/>
            <person name="Silvaraju S."/>
            <person name="Lee J.K.Y."/>
            <person name="Kittelmann S."/>
        </authorList>
    </citation>
    <scope>NUCLEOTIDE SEQUENCE [LARGE SCALE GENOMIC DNA]</scope>
    <source>
        <strain evidence="2 3">WILCCON 0030</strain>
    </source>
</reference>
<organism evidence="2 3">
    <name type="scientific">Lactiplantibacillus brownii</name>
    <dbReference type="NCBI Taxonomy" id="3069269"/>
    <lineage>
        <taxon>Bacteria</taxon>
        <taxon>Bacillati</taxon>
        <taxon>Bacillota</taxon>
        <taxon>Bacilli</taxon>
        <taxon>Lactobacillales</taxon>
        <taxon>Lactobacillaceae</taxon>
        <taxon>Lactiplantibacillus</taxon>
    </lineage>
</organism>
<gene>
    <name evidence="2" type="ORF">RA086_10405</name>
</gene>
<feature type="transmembrane region" description="Helical" evidence="1">
    <location>
        <begin position="13"/>
        <end position="36"/>
    </location>
</feature>
<dbReference type="Proteomes" id="UP001227831">
    <property type="component" value="Unassembled WGS sequence"/>
</dbReference>
<accession>A0ABU1AAT3</accession>
<keyword evidence="1" id="KW-0472">Membrane</keyword>
<keyword evidence="1" id="KW-1133">Transmembrane helix</keyword>
<dbReference type="EMBL" id="JAVCWF010000001">
    <property type="protein sequence ID" value="MDQ7938020.1"/>
    <property type="molecule type" value="Genomic_DNA"/>
</dbReference>
<evidence type="ECO:0008006" key="4">
    <source>
        <dbReference type="Google" id="ProtNLM"/>
    </source>
</evidence>
<name>A0ABU1AAT3_9LACO</name>
<proteinExistence type="predicted"/>
<keyword evidence="3" id="KW-1185">Reference proteome</keyword>
<evidence type="ECO:0000313" key="2">
    <source>
        <dbReference type="EMBL" id="MDQ7938020.1"/>
    </source>
</evidence>
<dbReference type="RefSeq" id="WP_308703727.1">
    <property type="nucleotide sequence ID" value="NZ_JAVCWF010000001.1"/>
</dbReference>
<evidence type="ECO:0000256" key="1">
    <source>
        <dbReference type="SAM" id="Phobius"/>
    </source>
</evidence>
<keyword evidence="1" id="KW-0812">Transmembrane</keyword>
<comment type="caution">
    <text evidence="2">The sequence shown here is derived from an EMBL/GenBank/DDBJ whole genome shotgun (WGS) entry which is preliminary data.</text>
</comment>
<evidence type="ECO:0000313" key="3">
    <source>
        <dbReference type="Proteomes" id="UP001227831"/>
    </source>
</evidence>
<sequence length="43" mass="4731">MCGGWTFGGGMPFMWMGGSFWLLILIIGIAVGALLFRNRNHNS</sequence>
<protein>
    <recommendedName>
        <fullName evidence="4">LPXTG cell wall anchor domain-containing protein</fullName>
    </recommendedName>
</protein>